<accession>A0AAE0J473</accession>
<feature type="region of interest" description="Disordered" evidence="1">
    <location>
        <begin position="197"/>
        <end position="236"/>
    </location>
</feature>
<sequence length="339" mass="37756">MDKRAQLADPRQPVSHLVTHQHYRPPNYRYQYQYPETAHHRLYEQPDYRESLGSDCSVPGMVDDHGSDVSTEDDYQYHAVGTEVWDLFWHAQLQNETTDPKGPPSRLLFALPLNGAPVSRQAAPATATPVFTLKTANCSIFPSSPRFTVVVKLSETKVPTQSSPALRHLAQTQSQDPESTQEKPKLQHFISHAVLERPLPPLPNLPSELGQPSTPQNVSFFDLDSDDDDAGATGEESRSFAKRFMRGFVHSHHRSRDSGKGSHQRSASDSKSDATNTYKTTQTRRARADTTGAVASSHGGSSRSSLRRPDTKEDDKDSRPWLSRQGSDVFGRILGRRGS</sequence>
<organism evidence="2 3">
    <name type="scientific">Cercophora scortea</name>
    <dbReference type="NCBI Taxonomy" id="314031"/>
    <lineage>
        <taxon>Eukaryota</taxon>
        <taxon>Fungi</taxon>
        <taxon>Dikarya</taxon>
        <taxon>Ascomycota</taxon>
        <taxon>Pezizomycotina</taxon>
        <taxon>Sordariomycetes</taxon>
        <taxon>Sordariomycetidae</taxon>
        <taxon>Sordariales</taxon>
        <taxon>Lasiosphaeriaceae</taxon>
        <taxon>Cercophora</taxon>
    </lineage>
</organism>
<protein>
    <submittedName>
        <fullName evidence="2">Uncharacterized protein</fullName>
    </submittedName>
</protein>
<feature type="compositionally biased region" description="Polar residues" evidence="1">
    <location>
        <begin position="160"/>
        <end position="178"/>
    </location>
</feature>
<dbReference type="Proteomes" id="UP001286456">
    <property type="component" value="Unassembled WGS sequence"/>
</dbReference>
<evidence type="ECO:0000313" key="3">
    <source>
        <dbReference type="Proteomes" id="UP001286456"/>
    </source>
</evidence>
<reference evidence="2" key="2">
    <citation type="submission" date="2023-06" db="EMBL/GenBank/DDBJ databases">
        <authorList>
            <consortium name="Lawrence Berkeley National Laboratory"/>
            <person name="Haridas S."/>
            <person name="Hensen N."/>
            <person name="Bonometti L."/>
            <person name="Westerberg I."/>
            <person name="Brannstrom I.O."/>
            <person name="Guillou S."/>
            <person name="Cros-Aarteil S."/>
            <person name="Calhoun S."/>
            <person name="Kuo A."/>
            <person name="Mondo S."/>
            <person name="Pangilinan J."/>
            <person name="Riley R."/>
            <person name="Labutti K."/>
            <person name="Andreopoulos B."/>
            <person name="Lipzen A."/>
            <person name="Chen C."/>
            <person name="Yanf M."/>
            <person name="Daum C."/>
            <person name="Ng V."/>
            <person name="Clum A."/>
            <person name="Steindorff A."/>
            <person name="Ohm R."/>
            <person name="Martin F."/>
            <person name="Silar P."/>
            <person name="Natvig D."/>
            <person name="Lalanne C."/>
            <person name="Gautier V."/>
            <person name="Ament-Velasquez S.L."/>
            <person name="Kruys A."/>
            <person name="Hutchinson M.I."/>
            <person name="Powell A.J."/>
            <person name="Barry K."/>
            <person name="Miller A.N."/>
            <person name="Grigoriev I.V."/>
            <person name="Debuchy R."/>
            <person name="Gladieux P."/>
            <person name="Thoren M.H."/>
            <person name="Johannesson H."/>
        </authorList>
    </citation>
    <scope>NUCLEOTIDE SEQUENCE</scope>
    <source>
        <strain evidence="2">SMH4131-1</strain>
    </source>
</reference>
<keyword evidence="3" id="KW-1185">Reference proteome</keyword>
<feature type="compositionally biased region" description="Low complexity" evidence="1">
    <location>
        <begin position="289"/>
        <end position="304"/>
    </location>
</feature>
<feature type="region of interest" description="Disordered" evidence="1">
    <location>
        <begin position="250"/>
        <end position="339"/>
    </location>
</feature>
<proteinExistence type="predicted"/>
<evidence type="ECO:0000313" key="2">
    <source>
        <dbReference type="EMBL" id="KAK3336643.1"/>
    </source>
</evidence>
<feature type="region of interest" description="Disordered" evidence="1">
    <location>
        <begin position="160"/>
        <end position="185"/>
    </location>
</feature>
<name>A0AAE0J473_9PEZI</name>
<gene>
    <name evidence="2" type="ORF">B0T19DRAFT_437384</name>
</gene>
<reference evidence="2" key="1">
    <citation type="journal article" date="2023" name="Mol. Phylogenet. Evol.">
        <title>Genome-scale phylogeny and comparative genomics of the fungal order Sordariales.</title>
        <authorList>
            <person name="Hensen N."/>
            <person name="Bonometti L."/>
            <person name="Westerberg I."/>
            <person name="Brannstrom I.O."/>
            <person name="Guillou S."/>
            <person name="Cros-Aarteil S."/>
            <person name="Calhoun S."/>
            <person name="Haridas S."/>
            <person name="Kuo A."/>
            <person name="Mondo S."/>
            <person name="Pangilinan J."/>
            <person name="Riley R."/>
            <person name="LaButti K."/>
            <person name="Andreopoulos B."/>
            <person name="Lipzen A."/>
            <person name="Chen C."/>
            <person name="Yan M."/>
            <person name="Daum C."/>
            <person name="Ng V."/>
            <person name="Clum A."/>
            <person name="Steindorff A."/>
            <person name="Ohm R.A."/>
            <person name="Martin F."/>
            <person name="Silar P."/>
            <person name="Natvig D.O."/>
            <person name="Lalanne C."/>
            <person name="Gautier V."/>
            <person name="Ament-Velasquez S.L."/>
            <person name="Kruys A."/>
            <person name="Hutchinson M.I."/>
            <person name="Powell A.J."/>
            <person name="Barry K."/>
            <person name="Miller A.N."/>
            <person name="Grigoriev I.V."/>
            <person name="Debuchy R."/>
            <person name="Gladieux P."/>
            <person name="Hiltunen Thoren M."/>
            <person name="Johannesson H."/>
        </authorList>
    </citation>
    <scope>NUCLEOTIDE SEQUENCE</scope>
    <source>
        <strain evidence="2">SMH4131-1</strain>
    </source>
</reference>
<feature type="compositionally biased region" description="Basic and acidic residues" evidence="1">
    <location>
        <begin position="256"/>
        <end position="272"/>
    </location>
</feature>
<feature type="compositionally biased region" description="Basic and acidic residues" evidence="1">
    <location>
        <begin position="307"/>
        <end position="319"/>
    </location>
</feature>
<dbReference type="AlphaFoldDB" id="A0AAE0J473"/>
<comment type="caution">
    <text evidence="2">The sequence shown here is derived from an EMBL/GenBank/DDBJ whole genome shotgun (WGS) entry which is preliminary data.</text>
</comment>
<evidence type="ECO:0000256" key="1">
    <source>
        <dbReference type="SAM" id="MobiDB-lite"/>
    </source>
</evidence>
<dbReference type="EMBL" id="JAUEPO010000001">
    <property type="protein sequence ID" value="KAK3336643.1"/>
    <property type="molecule type" value="Genomic_DNA"/>
</dbReference>